<accession>A0A501WCU6</accession>
<dbReference type="Proteomes" id="UP000315901">
    <property type="component" value="Unassembled WGS sequence"/>
</dbReference>
<comment type="caution">
    <text evidence="1">The sequence shown here is derived from an EMBL/GenBank/DDBJ whole genome shotgun (WGS) entry which is preliminary data.</text>
</comment>
<keyword evidence="1" id="KW-0808">Transferase</keyword>
<gene>
    <name evidence="1" type="ORF">FJM67_14210</name>
</gene>
<dbReference type="OrthoDB" id="9793805at2"/>
<dbReference type="Gene3D" id="3.40.50.2000">
    <property type="entry name" value="Glycogen Phosphorylase B"/>
    <property type="match status" value="1"/>
</dbReference>
<dbReference type="SUPFAM" id="SSF53756">
    <property type="entry name" value="UDP-Glycosyltransferase/glycogen phosphorylase"/>
    <property type="match status" value="1"/>
</dbReference>
<dbReference type="GO" id="GO:0016740">
    <property type="term" value="F:transferase activity"/>
    <property type="evidence" value="ECO:0007669"/>
    <property type="project" value="UniProtKB-KW"/>
</dbReference>
<evidence type="ECO:0000313" key="1">
    <source>
        <dbReference type="EMBL" id="TPE47753.1"/>
    </source>
</evidence>
<organism evidence="1 2">
    <name type="scientific">Maribrevibacterium harenarium</name>
    <dbReference type="NCBI Taxonomy" id="2589817"/>
    <lineage>
        <taxon>Bacteria</taxon>
        <taxon>Pseudomonadati</taxon>
        <taxon>Pseudomonadota</taxon>
        <taxon>Gammaproteobacteria</taxon>
        <taxon>Oceanospirillales</taxon>
        <taxon>Oceanospirillaceae</taxon>
        <taxon>Maribrevibacterium</taxon>
    </lineage>
</organism>
<protein>
    <submittedName>
        <fullName evidence="1">Glycosyltransferase</fullName>
    </submittedName>
</protein>
<proteinExistence type="predicted"/>
<reference evidence="1 2" key="1">
    <citation type="submission" date="2019-06" db="EMBL/GenBank/DDBJ databases">
        <title>A novel bacterium of genus Marinomonas, isolated from coastal sand.</title>
        <authorList>
            <person name="Huang H."/>
            <person name="Mo K."/>
            <person name="Hu Y."/>
        </authorList>
    </citation>
    <scope>NUCLEOTIDE SEQUENCE [LARGE SCALE GENOMIC DNA]</scope>
    <source>
        <strain evidence="1 2">HB171799</strain>
    </source>
</reference>
<dbReference type="Pfam" id="PF13528">
    <property type="entry name" value="Glyco_trans_1_3"/>
    <property type="match status" value="2"/>
</dbReference>
<dbReference type="AlphaFoldDB" id="A0A501WCU6"/>
<dbReference type="EMBL" id="VFRR01000039">
    <property type="protein sequence ID" value="TPE47753.1"/>
    <property type="molecule type" value="Genomic_DNA"/>
</dbReference>
<dbReference type="RefSeq" id="WP_140590588.1">
    <property type="nucleotide sequence ID" value="NZ_VFRR01000039.1"/>
</dbReference>
<dbReference type="InterPro" id="IPR005262">
    <property type="entry name" value="MJ1255-like"/>
</dbReference>
<dbReference type="NCBIfam" id="TIGR00661">
    <property type="entry name" value="MJ1255"/>
    <property type="match status" value="1"/>
</dbReference>
<evidence type="ECO:0000313" key="2">
    <source>
        <dbReference type="Proteomes" id="UP000315901"/>
    </source>
</evidence>
<name>A0A501WCU6_9GAMM</name>
<keyword evidence="2" id="KW-1185">Reference proteome</keyword>
<sequence length="359" mass="40035">MRILYGVQGTGNGHITRARAMAEEFAMRGVAVDYVFSGRAPEDYFDMACFGNYRTFEGLSFVAKDGKVSLLATCRRASILQFTRDVLKLDLSHYDLILSDFEPITAWAAKRAGRTCIGIGHQYAFGAEIPKYTGDSIGAWILNHYAPVSTSLGVHWHHFGYPILPPIIQTHVSAGSKYFTTDDVLVYLPFESSDEVMEWLEACPQYRFRMHCKDIEPGRYGNVEVYPFSRDGFQKNLQECESVLCNAGFELNSEALHLGRRILVKPLHGQVEQLSNAIALEQLGLARASAQLSSGVITRWLQTSKISQVTYPNVAGSIADWLLQGAQQPIEILCEQLWSQVPYASGLDFSYPRPFAIAG</sequence>